<name>A0A915HTN6_ROMCU</name>
<evidence type="ECO:0000313" key="1">
    <source>
        <dbReference type="Proteomes" id="UP000887565"/>
    </source>
</evidence>
<protein>
    <submittedName>
        <fullName evidence="2">Peptidase A2 domain-containing protein</fullName>
    </submittedName>
</protein>
<dbReference type="WBParaSite" id="nRc.2.0.1.t04896-RA">
    <property type="protein sequence ID" value="nRc.2.0.1.t04896-RA"/>
    <property type="gene ID" value="nRc.2.0.1.g04896"/>
</dbReference>
<organism evidence="1 2">
    <name type="scientific">Romanomermis culicivorax</name>
    <name type="common">Nematode worm</name>
    <dbReference type="NCBI Taxonomy" id="13658"/>
    <lineage>
        <taxon>Eukaryota</taxon>
        <taxon>Metazoa</taxon>
        <taxon>Ecdysozoa</taxon>
        <taxon>Nematoda</taxon>
        <taxon>Enoplea</taxon>
        <taxon>Dorylaimia</taxon>
        <taxon>Mermithida</taxon>
        <taxon>Mermithoidea</taxon>
        <taxon>Mermithidae</taxon>
        <taxon>Romanomermis</taxon>
    </lineage>
</organism>
<evidence type="ECO:0000313" key="2">
    <source>
        <dbReference type="WBParaSite" id="nRc.2.0.1.t04896-RA"/>
    </source>
</evidence>
<dbReference type="Proteomes" id="UP000887565">
    <property type="component" value="Unplaced"/>
</dbReference>
<dbReference type="AlphaFoldDB" id="A0A915HTN6"/>
<accession>A0A915HTN6</accession>
<proteinExistence type="predicted"/>
<sequence length="121" mass="13331">MRKYASTRAFQIPIKLGTANAHALIHTGAQCSMLSSGLVKCTFDKQSVQLPICSKIKVPDGAIVNTHGPIVVTMESACRKHMIKCIILQDDNNDQCKSSTDFLAHPDIQAILNFKDNYIEI</sequence>
<reference evidence="2" key="1">
    <citation type="submission" date="2022-11" db="UniProtKB">
        <authorList>
            <consortium name="WormBaseParasite"/>
        </authorList>
    </citation>
    <scope>IDENTIFICATION</scope>
</reference>
<keyword evidence="1" id="KW-1185">Reference proteome</keyword>